<proteinExistence type="predicted"/>
<dbReference type="AlphaFoldDB" id="A0AA45WPU1"/>
<keyword evidence="1" id="KW-0812">Transmembrane</keyword>
<sequence length="248" mass="28965">MSGEKKRKEVEFWEKVQALWHDWKVTISMVWFFFLATIGLIVFAVSYWVSGEWNGSNFSGEVDAAMINSLVAIFVTVPITLLTGAGTILVTAYFNLQTQKIAVQAQRSALRDKILEKRFEIYPEIEDKVYNIINLSTKGIKKLTNEKDLIRDKVEKLINDLNNYCKNHGPFISRSMKKQVAEFIRKMKYICSTKLSDKNIYDGNHANIIYQECFDHIFNMSNTIRSELDTDTIEKDWEFLQQYRIDEE</sequence>
<keyword evidence="3" id="KW-1185">Reference proteome</keyword>
<accession>A0AA45WPU1</accession>
<evidence type="ECO:0000313" key="3">
    <source>
        <dbReference type="Proteomes" id="UP001157946"/>
    </source>
</evidence>
<evidence type="ECO:0000256" key="1">
    <source>
        <dbReference type="SAM" id="Phobius"/>
    </source>
</evidence>
<comment type="caution">
    <text evidence="2">The sequence shown here is derived from an EMBL/GenBank/DDBJ whole genome shotgun (WGS) entry which is preliminary data.</text>
</comment>
<feature type="transmembrane region" description="Helical" evidence="1">
    <location>
        <begin position="69"/>
        <end position="94"/>
    </location>
</feature>
<dbReference type="RefSeq" id="WP_102993428.1">
    <property type="nucleotide sequence ID" value="NZ_FXTU01000004.1"/>
</dbReference>
<protein>
    <submittedName>
        <fullName evidence="2">Uncharacterized protein</fullName>
    </submittedName>
</protein>
<organism evidence="2 3">
    <name type="scientific">Laceyella tengchongensis</name>
    <dbReference type="NCBI Taxonomy" id="574699"/>
    <lineage>
        <taxon>Bacteria</taxon>
        <taxon>Bacillati</taxon>
        <taxon>Bacillota</taxon>
        <taxon>Bacilli</taxon>
        <taxon>Bacillales</taxon>
        <taxon>Thermoactinomycetaceae</taxon>
        <taxon>Laceyella</taxon>
    </lineage>
</organism>
<reference evidence="2" key="1">
    <citation type="submission" date="2017-05" db="EMBL/GenBank/DDBJ databases">
        <authorList>
            <person name="Varghese N."/>
            <person name="Submissions S."/>
        </authorList>
    </citation>
    <scope>NUCLEOTIDE SEQUENCE</scope>
    <source>
        <strain evidence="2">DSM 45262</strain>
    </source>
</reference>
<dbReference type="EMBL" id="FXTU01000004">
    <property type="protein sequence ID" value="SMP22428.1"/>
    <property type="molecule type" value="Genomic_DNA"/>
</dbReference>
<evidence type="ECO:0000313" key="2">
    <source>
        <dbReference type="EMBL" id="SMP22428.1"/>
    </source>
</evidence>
<gene>
    <name evidence="2" type="ORF">SAMN06265361_10462</name>
</gene>
<feature type="transmembrane region" description="Helical" evidence="1">
    <location>
        <begin position="29"/>
        <end position="49"/>
    </location>
</feature>
<keyword evidence="1" id="KW-0472">Membrane</keyword>
<name>A0AA45WPU1_9BACL</name>
<keyword evidence="1" id="KW-1133">Transmembrane helix</keyword>
<dbReference type="Proteomes" id="UP001157946">
    <property type="component" value="Unassembled WGS sequence"/>
</dbReference>